<reference evidence="2" key="1">
    <citation type="submission" date="2020-09" db="EMBL/GenBank/DDBJ databases">
        <authorList>
            <person name="Kikuchi T."/>
        </authorList>
    </citation>
    <scope>NUCLEOTIDE SEQUENCE</scope>
    <source>
        <strain evidence="2">SH1</strain>
    </source>
</reference>
<keyword evidence="1" id="KW-1133">Transmembrane helix</keyword>
<feature type="transmembrane region" description="Helical" evidence="1">
    <location>
        <begin position="36"/>
        <end position="58"/>
    </location>
</feature>
<dbReference type="EMBL" id="CAJFDH010000005">
    <property type="protein sequence ID" value="CAD5223882.1"/>
    <property type="molecule type" value="Genomic_DNA"/>
</dbReference>
<dbReference type="OrthoDB" id="5818482at2759"/>
<comment type="caution">
    <text evidence="2">The sequence shown here is derived from an EMBL/GenBank/DDBJ whole genome shotgun (WGS) entry which is preliminary data.</text>
</comment>
<feature type="transmembrane region" description="Helical" evidence="1">
    <location>
        <begin position="232"/>
        <end position="257"/>
    </location>
</feature>
<gene>
    <name evidence="2" type="ORF">BOKJ2_LOCUS10652</name>
</gene>
<sequence>MNVTGFLWTLYPLIGILGFFEFISGFLYLFFCLPFFAFFLPIISGVISCITSVYALTIQYSNKCELMMQFLSGLASFLVFLTTLTETICFRNLQDNGSNFCAGILNRTLGSQLACKDAMYDLQHNMLNKLGFDQARTFEIGLTTFLSIVSFVHFGASCVLTTFSAFETRFRLSPPHWQVVFGLATLLISYAYHSYCCIFFFAYFPTIVACFCLAQAAVPWHFREKSVQRQIFSIVGAALSTALVAVTTLGIFCWLSGSDSVDPDSPGMNRFCNVPPRIYYVCHKSLKFSKPYVWWKPEQIAQETGIVQIVTYTLLTLTGCIHFGLFMHDAFGSP</sequence>
<dbReference type="Proteomes" id="UP000614601">
    <property type="component" value="Unassembled WGS sequence"/>
</dbReference>
<organism evidence="2 3">
    <name type="scientific">Bursaphelenchus okinawaensis</name>
    <dbReference type="NCBI Taxonomy" id="465554"/>
    <lineage>
        <taxon>Eukaryota</taxon>
        <taxon>Metazoa</taxon>
        <taxon>Ecdysozoa</taxon>
        <taxon>Nematoda</taxon>
        <taxon>Chromadorea</taxon>
        <taxon>Rhabditida</taxon>
        <taxon>Tylenchina</taxon>
        <taxon>Tylenchomorpha</taxon>
        <taxon>Aphelenchoidea</taxon>
        <taxon>Aphelenchoididae</taxon>
        <taxon>Bursaphelenchus</taxon>
    </lineage>
</organism>
<accession>A0A811L6H6</accession>
<feature type="transmembrane region" description="Helical" evidence="1">
    <location>
        <begin position="175"/>
        <end position="192"/>
    </location>
</feature>
<keyword evidence="1" id="KW-0812">Transmembrane</keyword>
<feature type="transmembrane region" description="Helical" evidence="1">
    <location>
        <begin position="70"/>
        <end position="88"/>
    </location>
</feature>
<feature type="transmembrane region" description="Helical" evidence="1">
    <location>
        <begin position="140"/>
        <end position="163"/>
    </location>
</feature>
<evidence type="ECO:0000313" key="3">
    <source>
        <dbReference type="Proteomes" id="UP000614601"/>
    </source>
</evidence>
<dbReference type="Proteomes" id="UP000783686">
    <property type="component" value="Unassembled WGS sequence"/>
</dbReference>
<keyword evidence="1" id="KW-0472">Membrane</keyword>
<protein>
    <submittedName>
        <fullName evidence="2">Uncharacterized protein</fullName>
    </submittedName>
</protein>
<feature type="transmembrane region" description="Helical" evidence="1">
    <location>
        <begin position="198"/>
        <end position="220"/>
    </location>
</feature>
<feature type="transmembrane region" description="Helical" evidence="1">
    <location>
        <begin position="7"/>
        <end position="30"/>
    </location>
</feature>
<dbReference type="AlphaFoldDB" id="A0A811L6H6"/>
<dbReference type="EMBL" id="CAJFCW020000005">
    <property type="protein sequence ID" value="CAG9119059.1"/>
    <property type="molecule type" value="Genomic_DNA"/>
</dbReference>
<name>A0A811L6H6_9BILA</name>
<feature type="transmembrane region" description="Helical" evidence="1">
    <location>
        <begin position="305"/>
        <end position="326"/>
    </location>
</feature>
<evidence type="ECO:0000256" key="1">
    <source>
        <dbReference type="SAM" id="Phobius"/>
    </source>
</evidence>
<keyword evidence="3" id="KW-1185">Reference proteome</keyword>
<proteinExistence type="predicted"/>
<evidence type="ECO:0000313" key="2">
    <source>
        <dbReference type="EMBL" id="CAD5223882.1"/>
    </source>
</evidence>